<sequence>MSSCKPVPTPLAPHFKLSSHECPKAKEDKDDMSRVSYSSAVGSLMYAMVCTRPDLAHARYWYSSLQAITALSTTEAEYISSTEGVKEAIWLRGMVNELGLPQKPGLLESRAFIKKTSIEPLLIEDEPLDQTFSGHVTNLRLDLSGSHTGSRDRTVFKNDRPIVQAPPGFDTAILKLELLTMLHSLRRPKEVKIVVLAKDVEVVTEVHAPIASSSISSPENSNVHDEGDGQQDETRISWSFGGNIRDSRSTPHMYEYFLKS</sequence>
<dbReference type="EMBL" id="BQNB010016924">
    <property type="protein sequence ID" value="GJT57362.1"/>
    <property type="molecule type" value="Genomic_DNA"/>
</dbReference>
<dbReference type="Proteomes" id="UP001151760">
    <property type="component" value="Unassembled WGS sequence"/>
</dbReference>
<accession>A0ABQ5F2A8</accession>
<organism evidence="2 3">
    <name type="scientific">Tanacetum coccineum</name>
    <dbReference type="NCBI Taxonomy" id="301880"/>
    <lineage>
        <taxon>Eukaryota</taxon>
        <taxon>Viridiplantae</taxon>
        <taxon>Streptophyta</taxon>
        <taxon>Embryophyta</taxon>
        <taxon>Tracheophyta</taxon>
        <taxon>Spermatophyta</taxon>
        <taxon>Magnoliopsida</taxon>
        <taxon>eudicotyledons</taxon>
        <taxon>Gunneridae</taxon>
        <taxon>Pentapetalae</taxon>
        <taxon>asterids</taxon>
        <taxon>campanulids</taxon>
        <taxon>Asterales</taxon>
        <taxon>Asteraceae</taxon>
        <taxon>Asteroideae</taxon>
        <taxon>Anthemideae</taxon>
        <taxon>Anthemidinae</taxon>
        <taxon>Tanacetum</taxon>
    </lineage>
</organism>
<evidence type="ECO:0000256" key="1">
    <source>
        <dbReference type="SAM" id="MobiDB-lite"/>
    </source>
</evidence>
<feature type="region of interest" description="Disordered" evidence="1">
    <location>
        <begin position="213"/>
        <end position="242"/>
    </location>
</feature>
<gene>
    <name evidence="2" type="ORF">Tco_0992416</name>
</gene>
<reference evidence="2" key="2">
    <citation type="submission" date="2022-01" db="EMBL/GenBank/DDBJ databases">
        <authorList>
            <person name="Yamashiro T."/>
            <person name="Shiraishi A."/>
            <person name="Satake H."/>
            <person name="Nakayama K."/>
        </authorList>
    </citation>
    <scope>NUCLEOTIDE SEQUENCE</scope>
</reference>
<evidence type="ECO:0000313" key="2">
    <source>
        <dbReference type="EMBL" id="GJT57362.1"/>
    </source>
</evidence>
<protein>
    <submittedName>
        <fullName evidence="2">Uncharacterized protein</fullName>
    </submittedName>
</protein>
<evidence type="ECO:0000313" key="3">
    <source>
        <dbReference type="Proteomes" id="UP001151760"/>
    </source>
</evidence>
<keyword evidence="3" id="KW-1185">Reference proteome</keyword>
<proteinExistence type="predicted"/>
<comment type="caution">
    <text evidence="2">The sequence shown here is derived from an EMBL/GenBank/DDBJ whole genome shotgun (WGS) entry which is preliminary data.</text>
</comment>
<reference evidence="2" key="1">
    <citation type="journal article" date="2022" name="Int. J. Mol. Sci.">
        <title>Draft Genome of Tanacetum Coccineum: Genomic Comparison of Closely Related Tanacetum-Family Plants.</title>
        <authorList>
            <person name="Yamashiro T."/>
            <person name="Shiraishi A."/>
            <person name="Nakayama K."/>
            <person name="Satake H."/>
        </authorList>
    </citation>
    <scope>NUCLEOTIDE SEQUENCE</scope>
</reference>
<feature type="compositionally biased region" description="Basic and acidic residues" evidence="1">
    <location>
        <begin position="222"/>
        <end position="235"/>
    </location>
</feature>
<name>A0ABQ5F2A8_9ASTR</name>